<protein>
    <submittedName>
        <fullName evidence="2 3">Amidohydrolase</fullName>
    </submittedName>
</protein>
<reference evidence="2" key="1">
    <citation type="journal article" date="2014" name="Int. J. Syst. Evol. Microbiol.">
        <title>Complete genome of a new Firmicutes species belonging to the dominant human colonic microbiota ('Ruminococcus bicirculans') reveals two chromosomes and a selective capacity to utilize plant glucans.</title>
        <authorList>
            <consortium name="NISC Comparative Sequencing Program"/>
            <person name="Wegmann U."/>
            <person name="Louis P."/>
            <person name="Goesmann A."/>
            <person name="Henrissat B."/>
            <person name="Duncan S.H."/>
            <person name="Flint H.J."/>
        </authorList>
    </citation>
    <scope>NUCLEOTIDE SEQUENCE</scope>
    <source>
        <strain evidence="2">CGMCC 1.15472</strain>
    </source>
</reference>
<dbReference type="PANTHER" id="PTHR43135">
    <property type="entry name" value="ALPHA-D-RIBOSE 1-METHYLPHOSPHONATE 5-TRIPHOSPHATE DIPHOSPHATASE"/>
    <property type="match status" value="1"/>
</dbReference>
<organism evidence="3 4">
    <name type="scientific">Brevibacterium sediminis</name>
    <dbReference type="NCBI Taxonomy" id="1857024"/>
    <lineage>
        <taxon>Bacteria</taxon>
        <taxon>Bacillati</taxon>
        <taxon>Actinomycetota</taxon>
        <taxon>Actinomycetes</taxon>
        <taxon>Micrococcales</taxon>
        <taxon>Brevibacteriaceae</taxon>
        <taxon>Brevibacterium</taxon>
    </lineage>
</organism>
<dbReference type="Pfam" id="PF01979">
    <property type="entry name" value="Amidohydro_1"/>
    <property type="match status" value="1"/>
</dbReference>
<dbReference type="EMBL" id="BMJG01000029">
    <property type="protein sequence ID" value="GGC50900.1"/>
    <property type="molecule type" value="Genomic_DNA"/>
</dbReference>
<evidence type="ECO:0000313" key="5">
    <source>
        <dbReference type="Proteomes" id="UP000632322"/>
    </source>
</evidence>
<dbReference type="Gene3D" id="2.30.40.10">
    <property type="entry name" value="Urease, subunit C, domain 1"/>
    <property type="match status" value="1"/>
</dbReference>
<dbReference type="Gene3D" id="3.30.110.90">
    <property type="entry name" value="Amidohydrolase"/>
    <property type="match status" value="1"/>
</dbReference>
<evidence type="ECO:0000313" key="4">
    <source>
        <dbReference type="Proteomes" id="UP000314223"/>
    </source>
</evidence>
<dbReference type="InterPro" id="IPR032466">
    <property type="entry name" value="Metal_Hydrolase"/>
</dbReference>
<accession>A0A5C4X1C4</accession>
<proteinExistence type="predicted"/>
<dbReference type="AlphaFoldDB" id="A0A5C4X1C4"/>
<evidence type="ECO:0000313" key="2">
    <source>
        <dbReference type="EMBL" id="GGC50900.1"/>
    </source>
</evidence>
<dbReference type="InterPro" id="IPR011059">
    <property type="entry name" value="Metal-dep_hydrolase_composite"/>
</dbReference>
<comment type="caution">
    <text evidence="3">The sequence shown here is derived from an EMBL/GenBank/DDBJ whole genome shotgun (WGS) entry which is preliminary data.</text>
</comment>
<dbReference type="EMBL" id="VDMQ01000008">
    <property type="protein sequence ID" value="TNM53688.1"/>
    <property type="molecule type" value="Genomic_DNA"/>
</dbReference>
<keyword evidence="5" id="KW-1185">Reference proteome</keyword>
<dbReference type="Proteomes" id="UP000632322">
    <property type="component" value="Unassembled WGS sequence"/>
</dbReference>
<dbReference type="InterPro" id="IPR006680">
    <property type="entry name" value="Amidohydro-rel"/>
</dbReference>
<reference evidence="2" key="4">
    <citation type="submission" date="2024-05" db="EMBL/GenBank/DDBJ databases">
        <authorList>
            <person name="Sun Q."/>
            <person name="Zhou Y."/>
        </authorList>
    </citation>
    <scope>NUCLEOTIDE SEQUENCE</scope>
    <source>
        <strain evidence="2">CGMCC 1.15472</strain>
    </source>
</reference>
<reference evidence="3 4" key="3">
    <citation type="submission" date="2019-06" db="EMBL/GenBank/DDBJ databases">
        <authorList>
            <person name="Mardanova A.M."/>
            <person name="Pudova D.S."/>
            <person name="Shagimardanova E.I."/>
            <person name="Gogoleva N.E."/>
            <person name="Lutfullin M.T."/>
            <person name="Hadieva G.F."/>
            <person name="Sharipova M.R."/>
        </authorList>
    </citation>
    <scope>NUCLEOTIDE SEQUENCE [LARGE SCALE GENOMIC DNA]</scope>
    <source>
        <strain evidence="3 4">MG-1</strain>
    </source>
</reference>
<dbReference type="Gene3D" id="3.40.50.10910">
    <property type="entry name" value="Amidohydrolase"/>
    <property type="match status" value="1"/>
</dbReference>
<dbReference type="PANTHER" id="PTHR43135:SF3">
    <property type="entry name" value="ALPHA-D-RIBOSE 1-METHYLPHOSPHONATE 5-TRIPHOSPHATE DIPHOSPHATASE"/>
    <property type="match status" value="1"/>
</dbReference>
<evidence type="ECO:0000313" key="3">
    <source>
        <dbReference type="EMBL" id="TNM53688.1"/>
    </source>
</evidence>
<dbReference type="RefSeq" id="WP_139469174.1">
    <property type="nucleotide sequence ID" value="NZ_BMJG01000029.1"/>
</dbReference>
<sequence length="362" mass="37178">MTTLRSVHISNVDSAVIGDAVDIDFADTITTIRPAEDPSAESNGFVLPGLIDTHVHLKSREPLVGALRSGLTTLVDLGTHPDSLVDDFRSDRGIPGIVSAGSAASAPGSSQIEVMGFPVGSGVTGPDDADRFLDWREAGGADLIKIIIEDPDATEVPALDIPTLRALVDGARGRGLLTVAHAVTPGAFDRGLEAGVDVLTHVPFGARLSEATISRIVETGTIVSPTLVMMRAIADARLGENADSAFALALSNVRALHAAGVRIIAGTDANETPFAPVPHGASLHGELGYLIDAGMTAAEAIRSATSGAADALGLSDRGRIVEGGRADLLVLGTDPLADLEDLRTPAEVWVGGVQISGRPAGR</sequence>
<dbReference type="Gene3D" id="1.20.58.520">
    <property type="entry name" value="Amidohydrolase"/>
    <property type="match status" value="1"/>
</dbReference>
<feature type="domain" description="Amidohydrolase-related" evidence="1">
    <location>
        <begin position="45"/>
        <end position="353"/>
    </location>
</feature>
<keyword evidence="3" id="KW-0378">Hydrolase</keyword>
<dbReference type="GO" id="GO:0016810">
    <property type="term" value="F:hydrolase activity, acting on carbon-nitrogen (but not peptide) bonds"/>
    <property type="evidence" value="ECO:0007669"/>
    <property type="project" value="InterPro"/>
</dbReference>
<name>A0A5C4X1C4_9MICO</name>
<reference evidence="5" key="2">
    <citation type="journal article" date="2019" name="Int. J. Syst. Evol. Microbiol.">
        <title>The Global Catalogue of Microorganisms (GCM) 10K type strain sequencing project: providing services to taxonomists for standard genome sequencing and annotation.</title>
        <authorList>
            <consortium name="The Broad Institute Genomics Platform"/>
            <consortium name="The Broad Institute Genome Sequencing Center for Infectious Disease"/>
            <person name="Wu L."/>
            <person name="Ma J."/>
        </authorList>
    </citation>
    <scope>NUCLEOTIDE SEQUENCE [LARGE SCALE GENOMIC DNA]</scope>
    <source>
        <strain evidence="5">CGMCC 1.15472</strain>
    </source>
</reference>
<dbReference type="Proteomes" id="UP000314223">
    <property type="component" value="Unassembled WGS sequence"/>
</dbReference>
<gene>
    <name evidence="3" type="ORF">FHQ09_12940</name>
    <name evidence="2" type="ORF">GCM10010974_36210</name>
</gene>
<dbReference type="InterPro" id="IPR051781">
    <property type="entry name" value="Metallo-dep_Hydrolase"/>
</dbReference>
<dbReference type="SUPFAM" id="SSF51556">
    <property type="entry name" value="Metallo-dependent hydrolases"/>
    <property type="match status" value="1"/>
</dbReference>
<evidence type="ECO:0000259" key="1">
    <source>
        <dbReference type="Pfam" id="PF01979"/>
    </source>
</evidence>